<evidence type="ECO:0000256" key="3">
    <source>
        <dbReference type="SAM" id="MobiDB-lite"/>
    </source>
</evidence>
<dbReference type="Proteomes" id="UP001162318">
    <property type="component" value="Unassembled WGS sequence"/>
</dbReference>
<feature type="domain" description="N-acetyltransferase" evidence="4">
    <location>
        <begin position="55"/>
        <end position="218"/>
    </location>
</feature>
<sequence length="227" mass="24781">MRSPKERLALALAEAWGRPQVETVPYSTKGRHSSAKAGSAGRGSRTSLSRYSWAMDFRDASPADAPLIAAMHVESWRIAYAHIMDPAYLAGGIEAERLATWTQRLEHPAPGQRIIIAERAGQPMGFTCIIGGADDRWGTLVDNLHALPAARGTGLGTALLARGAQWAIEGWPQTGLFLWCYSDNLAARGFYASRGGVEVEDWDKPGPDGRTLPEKRIYWADPAILLR</sequence>
<accession>A0AA42WUU4</accession>
<dbReference type="SUPFAM" id="SSF55729">
    <property type="entry name" value="Acyl-CoA N-acyltransferases (Nat)"/>
    <property type="match status" value="1"/>
</dbReference>
<evidence type="ECO:0000256" key="2">
    <source>
        <dbReference type="ARBA" id="ARBA00023315"/>
    </source>
</evidence>
<feature type="compositionally biased region" description="Low complexity" evidence="3">
    <location>
        <begin position="35"/>
        <end position="45"/>
    </location>
</feature>
<dbReference type="PANTHER" id="PTHR43877:SF1">
    <property type="entry name" value="ACETYLTRANSFERASE"/>
    <property type="match status" value="1"/>
</dbReference>
<dbReference type="RefSeq" id="WP_279776205.1">
    <property type="nucleotide sequence ID" value="NZ_JAOCKX010000016.1"/>
</dbReference>
<comment type="caution">
    <text evidence="5">The sequence shown here is derived from an EMBL/GenBank/DDBJ whole genome shotgun (WGS) entry which is preliminary data.</text>
</comment>
<dbReference type="EMBL" id="JAOCKX010000016">
    <property type="protein sequence ID" value="MDH2132010.1"/>
    <property type="molecule type" value="Genomic_DNA"/>
</dbReference>
<reference evidence="5" key="1">
    <citation type="submission" date="2022-09" db="EMBL/GenBank/DDBJ databases">
        <title>Intensive care unit water sources are persistently colonized with multi-drug resistant bacteria and are the site of extensive horizontal gene transfer of antibiotic resistance genes.</title>
        <authorList>
            <person name="Diorio-Toth L."/>
        </authorList>
    </citation>
    <scope>NUCLEOTIDE SEQUENCE</scope>
    <source>
        <strain evidence="5">GD03659</strain>
    </source>
</reference>
<dbReference type="InterPro" id="IPR050832">
    <property type="entry name" value="Bact_Acetyltransf"/>
</dbReference>
<dbReference type="GO" id="GO:0016747">
    <property type="term" value="F:acyltransferase activity, transferring groups other than amino-acyl groups"/>
    <property type="evidence" value="ECO:0007669"/>
    <property type="project" value="InterPro"/>
</dbReference>
<dbReference type="CDD" id="cd04301">
    <property type="entry name" value="NAT_SF"/>
    <property type="match status" value="1"/>
</dbReference>
<organism evidence="5 6">
    <name type="scientific">Sphingobium yanoikuyae</name>
    <name type="common">Sphingomonas yanoikuyae</name>
    <dbReference type="NCBI Taxonomy" id="13690"/>
    <lineage>
        <taxon>Bacteria</taxon>
        <taxon>Pseudomonadati</taxon>
        <taxon>Pseudomonadota</taxon>
        <taxon>Alphaproteobacteria</taxon>
        <taxon>Sphingomonadales</taxon>
        <taxon>Sphingomonadaceae</taxon>
        <taxon>Sphingobium</taxon>
    </lineage>
</organism>
<evidence type="ECO:0000313" key="6">
    <source>
        <dbReference type="Proteomes" id="UP001162318"/>
    </source>
</evidence>
<dbReference type="AlphaFoldDB" id="A0AA42WUU4"/>
<evidence type="ECO:0000313" key="5">
    <source>
        <dbReference type="EMBL" id="MDH2132010.1"/>
    </source>
</evidence>
<evidence type="ECO:0000256" key="1">
    <source>
        <dbReference type="ARBA" id="ARBA00022679"/>
    </source>
</evidence>
<dbReference type="Gene3D" id="3.40.630.30">
    <property type="match status" value="1"/>
</dbReference>
<dbReference type="PANTHER" id="PTHR43877">
    <property type="entry name" value="AMINOALKYLPHOSPHONATE N-ACETYLTRANSFERASE-RELATED-RELATED"/>
    <property type="match status" value="1"/>
</dbReference>
<evidence type="ECO:0000259" key="4">
    <source>
        <dbReference type="PROSITE" id="PS51186"/>
    </source>
</evidence>
<name>A0AA42WUU4_SPHYA</name>
<dbReference type="PROSITE" id="PS51186">
    <property type="entry name" value="GNAT"/>
    <property type="match status" value="1"/>
</dbReference>
<proteinExistence type="predicted"/>
<dbReference type="Pfam" id="PF00583">
    <property type="entry name" value="Acetyltransf_1"/>
    <property type="match status" value="1"/>
</dbReference>
<gene>
    <name evidence="5" type="ORF">N5J77_12825</name>
</gene>
<keyword evidence="1" id="KW-0808">Transferase</keyword>
<protein>
    <submittedName>
        <fullName evidence="5">GNAT family N-acetyltransferase</fullName>
    </submittedName>
</protein>
<feature type="region of interest" description="Disordered" evidence="3">
    <location>
        <begin position="23"/>
        <end position="45"/>
    </location>
</feature>
<keyword evidence="2" id="KW-0012">Acyltransferase</keyword>
<dbReference type="InterPro" id="IPR016181">
    <property type="entry name" value="Acyl_CoA_acyltransferase"/>
</dbReference>
<dbReference type="InterPro" id="IPR000182">
    <property type="entry name" value="GNAT_dom"/>
</dbReference>